<sequence length="60" mass="6628">MSVTCPLGAEAEAVTNEFVAFLDRLDRHPLETGYYDCADGIVDDYLARRLAPEDGFVCES</sequence>
<reference evidence="2" key="1">
    <citation type="journal article" date="2019" name="Int. J. Syst. Evol. Microbiol.">
        <title>The Global Catalogue of Microorganisms (GCM) 10K type strain sequencing project: providing services to taxonomists for standard genome sequencing and annotation.</title>
        <authorList>
            <consortium name="The Broad Institute Genomics Platform"/>
            <consortium name="The Broad Institute Genome Sequencing Center for Infectious Disease"/>
            <person name="Wu L."/>
            <person name="Ma J."/>
        </authorList>
    </citation>
    <scope>NUCLEOTIDE SEQUENCE [LARGE SCALE GENOMIC DNA]</scope>
    <source>
        <strain evidence="2">CCUG 57508</strain>
    </source>
</reference>
<dbReference type="RefSeq" id="WP_386051424.1">
    <property type="nucleotide sequence ID" value="NZ_JBHTKH010000002.1"/>
</dbReference>
<evidence type="ECO:0000313" key="1">
    <source>
        <dbReference type="EMBL" id="MFD1053726.1"/>
    </source>
</evidence>
<accession>A0ABW3MSY5</accession>
<name>A0ABW3MSY5_9MICO</name>
<proteinExistence type="predicted"/>
<dbReference type="Proteomes" id="UP001597046">
    <property type="component" value="Unassembled WGS sequence"/>
</dbReference>
<dbReference type="EMBL" id="JBHTKH010000002">
    <property type="protein sequence ID" value="MFD1053726.1"/>
    <property type="molecule type" value="Genomic_DNA"/>
</dbReference>
<comment type="caution">
    <text evidence="1">The sequence shown here is derived from an EMBL/GenBank/DDBJ whole genome shotgun (WGS) entry which is preliminary data.</text>
</comment>
<gene>
    <name evidence="1" type="ORF">ACFQ2V_05350</name>
</gene>
<keyword evidence="2" id="KW-1185">Reference proteome</keyword>
<protein>
    <submittedName>
        <fullName evidence="1">Uncharacterized protein</fullName>
    </submittedName>
</protein>
<evidence type="ECO:0000313" key="2">
    <source>
        <dbReference type="Proteomes" id="UP001597046"/>
    </source>
</evidence>
<organism evidence="1 2">
    <name type="scientific">Terrabacter terrigena</name>
    <dbReference type="NCBI Taxonomy" id="574718"/>
    <lineage>
        <taxon>Bacteria</taxon>
        <taxon>Bacillati</taxon>
        <taxon>Actinomycetota</taxon>
        <taxon>Actinomycetes</taxon>
        <taxon>Micrococcales</taxon>
        <taxon>Intrasporangiaceae</taxon>
        <taxon>Terrabacter</taxon>
    </lineage>
</organism>